<dbReference type="Proteomes" id="UP000265520">
    <property type="component" value="Unassembled WGS sequence"/>
</dbReference>
<feature type="non-terminal residue" evidence="1">
    <location>
        <position position="1"/>
    </location>
</feature>
<protein>
    <submittedName>
        <fullName evidence="1">Uncharacterized protein</fullName>
    </submittedName>
</protein>
<evidence type="ECO:0000313" key="1">
    <source>
        <dbReference type="EMBL" id="MCI61345.1"/>
    </source>
</evidence>
<accession>A0A392TN70</accession>
<proteinExistence type="predicted"/>
<comment type="caution">
    <text evidence="1">The sequence shown here is derived from an EMBL/GenBank/DDBJ whole genome shotgun (WGS) entry which is preliminary data.</text>
</comment>
<dbReference type="EMBL" id="LXQA010598117">
    <property type="protein sequence ID" value="MCI61345.1"/>
    <property type="molecule type" value="Genomic_DNA"/>
</dbReference>
<sequence>GLSAADDSVSDDCVACSSSSGAVSFDPVACGLGKDPVEVNFVGSG</sequence>
<evidence type="ECO:0000313" key="2">
    <source>
        <dbReference type="Proteomes" id="UP000265520"/>
    </source>
</evidence>
<reference evidence="1 2" key="1">
    <citation type="journal article" date="2018" name="Front. Plant Sci.">
        <title>Red Clover (Trifolium pratense) and Zigzag Clover (T. medium) - A Picture of Genomic Similarities and Differences.</title>
        <authorList>
            <person name="Dluhosova J."/>
            <person name="Istvanek J."/>
            <person name="Nedelnik J."/>
            <person name="Repkova J."/>
        </authorList>
    </citation>
    <scope>NUCLEOTIDE SEQUENCE [LARGE SCALE GENOMIC DNA]</scope>
    <source>
        <strain evidence="2">cv. 10/8</strain>
        <tissue evidence="1">Leaf</tissue>
    </source>
</reference>
<name>A0A392TN70_9FABA</name>
<dbReference type="AlphaFoldDB" id="A0A392TN70"/>
<keyword evidence="2" id="KW-1185">Reference proteome</keyword>
<organism evidence="1 2">
    <name type="scientific">Trifolium medium</name>
    <dbReference type="NCBI Taxonomy" id="97028"/>
    <lineage>
        <taxon>Eukaryota</taxon>
        <taxon>Viridiplantae</taxon>
        <taxon>Streptophyta</taxon>
        <taxon>Embryophyta</taxon>
        <taxon>Tracheophyta</taxon>
        <taxon>Spermatophyta</taxon>
        <taxon>Magnoliopsida</taxon>
        <taxon>eudicotyledons</taxon>
        <taxon>Gunneridae</taxon>
        <taxon>Pentapetalae</taxon>
        <taxon>rosids</taxon>
        <taxon>fabids</taxon>
        <taxon>Fabales</taxon>
        <taxon>Fabaceae</taxon>
        <taxon>Papilionoideae</taxon>
        <taxon>50 kb inversion clade</taxon>
        <taxon>NPAAA clade</taxon>
        <taxon>Hologalegina</taxon>
        <taxon>IRL clade</taxon>
        <taxon>Trifolieae</taxon>
        <taxon>Trifolium</taxon>
    </lineage>
</organism>